<feature type="region of interest" description="Disordered" evidence="1">
    <location>
        <begin position="1585"/>
        <end position="1625"/>
    </location>
</feature>
<feature type="region of interest" description="Disordered" evidence="1">
    <location>
        <begin position="631"/>
        <end position="651"/>
    </location>
</feature>
<dbReference type="InterPro" id="IPR043793">
    <property type="entry name" value="DUF5735"/>
</dbReference>
<feature type="region of interest" description="Disordered" evidence="1">
    <location>
        <begin position="1161"/>
        <end position="1180"/>
    </location>
</feature>
<keyword evidence="2" id="KW-1133">Transmembrane helix</keyword>
<feature type="region of interest" description="Disordered" evidence="1">
    <location>
        <begin position="1736"/>
        <end position="1814"/>
    </location>
</feature>
<comment type="caution">
    <text evidence="4">The sequence shown here is derived from an EMBL/GenBank/DDBJ whole genome shotgun (WGS) entry which is preliminary data.</text>
</comment>
<organism evidence="4 5">
    <name type="scientific">Calicophoron daubneyi</name>
    <name type="common">Rumen fluke</name>
    <name type="synonym">Paramphistomum daubneyi</name>
    <dbReference type="NCBI Taxonomy" id="300641"/>
    <lineage>
        <taxon>Eukaryota</taxon>
        <taxon>Metazoa</taxon>
        <taxon>Spiralia</taxon>
        <taxon>Lophotrochozoa</taxon>
        <taxon>Platyhelminthes</taxon>
        <taxon>Trematoda</taxon>
        <taxon>Digenea</taxon>
        <taxon>Plagiorchiida</taxon>
        <taxon>Pronocephalata</taxon>
        <taxon>Paramphistomoidea</taxon>
        <taxon>Paramphistomidae</taxon>
        <taxon>Calicophoron</taxon>
    </lineage>
</organism>
<feature type="compositionally biased region" description="Polar residues" evidence="1">
    <location>
        <begin position="1610"/>
        <end position="1625"/>
    </location>
</feature>
<feature type="compositionally biased region" description="Low complexity" evidence="1">
    <location>
        <begin position="636"/>
        <end position="651"/>
    </location>
</feature>
<sequence>MQWIAPPQLLHAQTQPHPESYLLLDTLIGPVPGSLANDKFPLDIPLASPTSLFGWSQCQVEEPVDPILHSMWVSSPSVVRSRKLVDPACGAGSPFRPGSLPSRLDLVVTNELPMTLTIALYPPATGNDSAVPPIYHVFCRIYPSADSPPLPTYGRGVYARPTDSLSALSIPSPGITPDVFTYPRDLGLEAYEKSPTFRKTLYLVQPGMEGSIVAYLGSFNSSHSYRMATVSVFLNSHVLYMYRTHITPLFVLCSVENLHLVDERSVIILCEFQVYMPSSGTHVFSNASCTIGSLNESECVARVNLDFIRQHYRSFTSTPITIIINSNVTAFEKHMDPGASHHERDDITNALVHQSRKIPPVTVLMQQDFVWSTLLSDDRGLPLIRMGISTFRTTNEFHCMLNVDTASDIESFRIKLILGTTLRYGWKGKAKLDQDQQWRINVSPKHYGVLVRAKRSERSASNPVGGGPTTIADFILEAVSPGESVRNSNQDRWNEPSEVDTGDFESTDSITDSMTDEDLNADGVSRVQVELISVFYLNSSGAQKYEIPPMLSLPAPYAPNQPDAMHIFVQFEPRDMLEPPWYPAVPSPEPRRLRVLGFTPRPNAMDGPKDSPFSPSAGRLTDITHLVFCRPASDRSNGGRTSGITSSSSPTCLASMLPAPVELEESLPVQNGSVHGVRLEMLSYTAGGLGARLGWSDQLVLGIQQPVGPAGQPAIVPSIFGPVGTQEENGPIWAWRDWRGPTVRRWMFEGFKIHVGKATLRRIKSWKVPITSVYQGPLPAGYITKDSKGNNIYTTRPGTGNRIYLGPNTSPKVPAEELTQHASESTSNDPGERIRNSAPTEFDVTHLLPPWALVVTSFNGSHIIGTSVPAAYIHYDAFSNRPHLVGRWPGHVLLSLVAAPGDTQPLASASVEVGQPKTNLRSNPSKVETLQVVGIRAECVDPDLQLMGNLVPVPSSGTGGRSAFSDAHMYSGDRTSPGPFSLSSESDWLRTLSDWSLPTPHQLTVQLRRATSNGDDLITAAASSTIRNHEELKSILFNTNKRTPKLPGYSRPSVSSATCPIHLLATSLIMSDGSTIESHTVPLNHLRMSSFDSNLVWDPAVPADPSTSKVKESASDTNGNPVLRVRINSLVVWPPLNSALGDTSFYRMPLAVMDDVVSAIQSGQPLPDPGPPRHPSRWPADSERVAPIKENPQNTAKTNHGNGRIWNSWDPLYTSSGRTAMVYSPRGHFTAISADGGQEDKTMQSPMLITYVLIGVGCLVVLLIAINCIVLLTLRSKRRRQLRVDVGQSDGQNECFDDGKKQGNVGLLSAYNNQSNNEMTKPCGLFPKGCTSPLPDPCGQASYLPPYSDTHSGQMLLGGSPPPQGGPIPMAAGLSCSSMGSGNSIPIGSLKQSMAMEAAMNPYMITSEPSSGDIVRSSHTSQSPTYPPYSAPCSYPLGASASCQGWPSPSKPNGAAYSRLLSCNNSVAMSNNRTHPSLPAWPSRFSPAISTAYNPGCGSCLGSGSTAEGCSDEGVASGFELISLSQELACGNVLPLNPPQQLDQTMLETRNVGTSSTGSAASANGIYGSQARNLVAAFKRSPTSGIGAGSLSGESSIGDASEYRLGKRPSSVNTTEGDANYQPDQLITPGHLLTSKNITAKASPLNQSLFSKGDFMGRVGSCANPGPMSESMNNFRPPSESTRHELQGYPYNSQCNLQNNPLVQNQRQPETFRSAAIGRLKSEATVIENKSIRENNPLSSNIAENGKFGDKEETGLLEGPEGSPVALPPMMVLNSRACSGSLSPQNRAPDSSKLPSYNDLTHHPSFSSSDTRSNIMGYKRSDSFSLATKQTLTNVAPEFQTACVDGIDVPVQMQTNGTLNMVGAVDEMVGDAVDYSDEMSSGSKSSGMIRNNEKVNCSGTILDPETASPLGKNISAEHSYLYKIPPPEL</sequence>
<proteinExistence type="predicted"/>
<evidence type="ECO:0000313" key="5">
    <source>
        <dbReference type="Proteomes" id="UP001497525"/>
    </source>
</evidence>
<feature type="region of interest" description="Disordered" evidence="1">
    <location>
        <begin position="806"/>
        <end position="836"/>
    </location>
</feature>
<feature type="domain" description="DUF5735" evidence="3">
    <location>
        <begin position="199"/>
        <end position="332"/>
    </location>
</feature>
<feature type="region of interest" description="Disordered" evidence="1">
    <location>
        <begin position="483"/>
        <end position="505"/>
    </location>
</feature>
<keyword evidence="2" id="KW-0812">Transmembrane</keyword>
<dbReference type="Pfam" id="PF19006">
    <property type="entry name" value="DUF5735"/>
    <property type="match status" value="1"/>
</dbReference>
<feature type="compositionally biased region" description="Polar residues" evidence="1">
    <location>
        <begin position="820"/>
        <end position="829"/>
    </location>
</feature>
<accession>A0AAV2TW91</accession>
<evidence type="ECO:0000259" key="3">
    <source>
        <dbReference type="Pfam" id="PF19006"/>
    </source>
</evidence>
<name>A0AAV2TW91_CALDB</name>
<evidence type="ECO:0000256" key="1">
    <source>
        <dbReference type="SAM" id="MobiDB-lite"/>
    </source>
</evidence>
<evidence type="ECO:0000313" key="4">
    <source>
        <dbReference type="EMBL" id="CAL5140203.1"/>
    </source>
</evidence>
<protein>
    <recommendedName>
        <fullName evidence="3">DUF5735 domain-containing protein</fullName>
    </recommendedName>
</protein>
<feature type="transmembrane region" description="Helical" evidence="2">
    <location>
        <begin position="1248"/>
        <end position="1274"/>
    </location>
</feature>
<reference evidence="4" key="1">
    <citation type="submission" date="2024-06" db="EMBL/GenBank/DDBJ databases">
        <authorList>
            <person name="Liu X."/>
            <person name="Lenzi L."/>
            <person name="Haldenby T S."/>
            <person name="Uol C."/>
        </authorList>
    </citation>
    <scope>NUCLEOTIDE SEQUENCE</scope>
</reference>
<dbReference type="Proteomes" id="UP001497525">
    <property type="component" value="Unassembled WGS sequence"/>
</dbReference>
<gene>
    <name evidence="4" type="ORF">CDAUBV1_LOCUS15378</name>
</gene>
<dbReference type="EMBL" id="CAXLJL010000711">
    <property type="protein sequence ID" value="CAL5140203.1"/>
    <property type="molecule type" value="Genomic_DNA"/>
</dbReference>
<evidence type="ECO:0000256" key="2">
    <source>
        <dbReference type="SAM" id="Phobius"/>
    </source>
</evidence>
<keyword evidence="2" id="KW-0472">Membrane</keyword>
<feature type="compositionally biased region" description="Polar residues" evidence="1">
    <location>
        <begin position="1776"/>
        <end position="1814"/>
    </location>
</feature>